<comment type="caution">
    <text evidence="1">The sequence shown here is derived from an EMBL/GenBank/DDBJ whole genome shotgun (WGS) entry which is preliminary data.</text>
</comment>
<dbReference type="EMBL" id="JALJOV010000737">
    <property type="protein sequence ID" value="KAK9861569.1"/>
    <property type="molecule type" value="Genomic_DNA"/>
</dbReference>
<evidence type="ECO:0000313" key="2">
    <source>
        <dbReference type="Proteomes" id="UP001485043"/>
    </source>
</evidence>
<gene>
    <name evidence="1" type="ORF">WJX84_003043</name>
</gene>
<dbReference type="Gene3D" id="3.90.190.10">
    <property type="entry name" value="Protein tyrosine phosphatase superfamily"/>
    <property type="match status" value="1"/>
</dbReference>
<organism evidence="1 2">
    <name type="scientific">Apatococcus fuscideae</name>
    <dbReference type="NCBI Taxonomy" id="2026836"/>
    <lineage>
        <taxon>Eukaryota</taxon>
        <taxon>Viridiplantae</taxon>
        <taxon>Chlorophyta</taxon>
        <taxon>core chlorophytes</taxon>
        <taxon>Trebouxiophyceae</taxon>
        <taxon>Chlorellales</taxon>
        <taxon>Chlorellaceae</taxon>
        <taxon>Apatococcus</taxon>
    </lineage>
</organism>
<reference evidence="1 2" key="1">
    <citation type="journal article" date="2024" name="Nat. Commun.">
        <title>Phylogenomics reveals the evolutionary origins of lichenization in chlorophyte algae.</title>
        <authorList>
            <person name="Puginier C."/>
            <person name="Libourel C."/>
            <person name="Otte J."/>
            <person name="Skaloud P."/>
            <person name="Haon M."/>
            <person name="Grisel S."/>
            <person name="Petersen M."/>
            <person name="Berrin J.G."/>
            <person name="Delaux P.M."/>
            <person name="Dal Grande F."/>
            <person name="Keller J."/>
        </authorList>
    </citation>
    <scope>NUCLEOTIDE SEQUENCE [LARGE SCALE GENOMIC DNA]</scope>
    <source>
        <strain evidence="1 2">SAG 2523</strain>
    </source>
</reference>
<dbReference type="Proteomes" id="UP001485043">
    <property type="component" value="Unassembled WGS sequence"/>
</dbReference>
<sequence>MHVELASLVATATVIPCQRAHLTTGLLGKRQDGSIAWWGKGLFWPYHVVLRSKLAVQKLYSTENPYDKILEGWYLGAWPKNNLMMHLPPGGVAVVDCTCELPKKHDQPYLALPTWDTHASSVEQIQRGVDFALKYRAEGRPVFIHCQVTERYES</sequence>
<proteinExistence type="predicted"/>
<dbReference type="PANTHER" id="PTHR47216">
    <property type="match status" value="1"/>
</dbReference>
<dbReference type="PANTHER" id="PTHR47216:SF4">
    <property type="entry name" value="OS01G0859400 PROTEIN"/>
    <property type="match status" value="1"/>
</dbReference>
<evidence type="ECO:0000313" key="1">
    <source>
        <dbReference type="EMBL" id="KAK9861569.1"/>
    </source>
</evidence>
<name>A0AAW1SZ59_9CHLO</name>
<dbReference type="AlphaFoldDB" id="A0AAW1SZ59"/>
<keyword evidence="2" id="KW-1185">Reference proteome</keyword>
<accession>A0AAW1SZ59</accession>
<dbReference type="InterPro" id="IPR029021">
    <property type="entry name" value="Prot-tyrosine_phosphatase-like"/>
</dbReference>
<evidence type="ECO:0008006" key="3">
    <source>
        <dbReference type="Google" id="ProtNLM"/>
    </source>
</evidence>
<dbReference type="SUPFAM" id="SSF52799">
    <property type="entry name" value="(Phosphotyrosine protein) phosphatases II"/>
    <property type="match status" value="1"/>
</dbReference>
<protein>
    <recommendedName>
        <fullName evidence="3">Tyrosine specific protein phosphatases domain-containing protein</fullName>
    </recommendedName>
</protein>